<keyword evidence="2" id="KW-0732">Signal</keyword>
<dbReference type="EMBL" id="PQGG01000028">
    <property type="protein sequence ID" value="POP52579.1"/>
    <property type="molecule type" value="Genomic_DNA"/>
</dbReference>
<feature type="domain" description="CzcB-like barrel-sandwich hybrid" evidence="3">
    <location>
        <begin position="78"/>
        <end position="143"/>
    </location>
</feature>
<feature type="signal peptide" evidence="2">
    <location>
        <begin position="1"/>
        <end position="24"/>
    </location>
</feature>
<dbReference type="Pfam" id="PF25973">
    <property type="entry name" value="BSH_CzcB"/>
    <property type="match status" value="1"/>
</dbReference>
<gene>
    <name evidence="5" type="ORF">C0068_12235</name>
</gene>
<dbReference type="InterPro" id="IPR058649">
    <property type="entry name" value="CzcB_C"/>
</dbReference>
<dbReference type="AlphaFoldDB" id="A0A2S4HF67"/>
<name>A0A2S4HF67_9GAMM</name>
<dbReference type="PANTHER" id="PTHR30097">
    <property type="entry name" value="CATION EFFLUX SYSTEM PROTEIN CUSB"/>
    <property type="match status" value="1"/>
</dbReference>
<evidence type="ECO:0000313" key="5">
    <source>
        <dbReference type="EMBL" id="POP52579.1"/>
    </source>
</evidence>
<dbReference type="InterPro" id="IPR051909">
    <property type="entry name" value="MFP_Cation_Efflux"/>
</dbReference>
<dbReference type="GO" id="GO:0015679">
    <property type="term" value="P:plasma membrane copper ion transport"/>
    <property type="evidence" value="ECO:0007669"/>
    <property type="project" value="TreeGrafter"/>
</dbReference>
<proteinExistence type="predicted"/>
<dbReference type="InterPro" id="IPR011053">
    <property type="entry name" value="Single_hybrid_motif"/>
</dbReference>
<comment type="caution">
    <text evidence="5">The sequence shown here is derived from an EMBL/GenBank/DDBJ whole genome shotgun (WGS) entry which is preliminary data.</text>
</comment>
<dbReference type="Gene3D" id="2.40.50.100">
    <property type="match status" value="1"/>
</dbReference>
<dbReference type="Proteomes" id="UP000237222">
    <property type="component" value="Unassembled WGS sequence"/>
</dbReference>
<dbReference type="GO" id="GO:0060003">
    <property type="term" value="P:copper ion export"/>
    <property type="evidence" value="ECO:0007669"/>
    <property type="project" value="TreeGrafter"/>
</dbReference>
<feature type="domain" description="CzcB-like C-terminal circularly permuted SH3-like" evidence="4">
    <location>
        <begin position="233"/>
        <end position="292"/>
    </location>
</feature>
<sequence length="304" mass="33973">MTMKQQLIVTLTVLLLCQASMTLADETHQHHDEHEEQYSLVIGDDIASSTGIKTDISRPHRIKQTARLYGNLTTAPEQTSHVRARFSGVIHSVAVNIGDKVEAGDLLAIVESNGSLKNYEIRSPISGSVIQRHANVGEVARDQVLLSIVNTDYLWAELRVFPSQQTSLRADQHVFISDGTLRFDTKITHILPAEQSSPYRIARVRINNIDDRWFPGQLVQADVVIKEFDPILALRKSALQSLDDKLGVFVKEAEVYRFIPIETGRSDADFIEVISGISADTEYVVTNSYLLKADIEKSESSHDH</sequence>
<dbReference type="CDD" id="cd06850">
    <property type="entry name" value="biotinyl_domain"/>
    <property type="match status" value="1"/>
</dbReference>
<accession>A0A2S4HF67</accession>
<dbReference type="SUPFAM" id="SSF51230">
    <property type="entry name" value="Single hybrid motif"/>
    <property type="match status" value="1"/>
</dbReference>
<feature type="chain" id="PRO_5015571834" evidence="2">
    <location>
        <begin position="25"/>
        <end position="304"/>
    </location>
</feature>
<evidence type="ECO:0000259" key="3">
    <source>
        <dbReference type="Pfam" id="PF25973"/>
    </source>
</evidence>
<evidence type="ECO:0000313" key="6">
    <source>
        <dbReference type="Proteomes" id="UP000237222"/>
    </source>
</evidence>
<reference evidence="5" key="1">
    <citation type="submission" date="2018-01" db="EMBL/GenBank/DDBJ databases">
        <authorList>
            <person name="Yu X.-D."/>
        </authorList>
    </citation>
    <scope>NUCLEOTIDE SEQUENCE</scope>
    <source>
        <strain evidence="5">ZX-21</strain>
    </source>
</reference>
<dbReference type="Pfam" id="PF25975">
    <property type="entry name" value="CzcB_C"/>
    <property type="match status" value="1"/>
</dbReference>
<organism evidence="5 6">
    <name type="scientific">Zhongshania marina</name>
    <dbReference type="NCBI Taxonomy" id="2304603"/>
    <lineage>
        <taxon>Bacteria</taxon>
        <taxon>Pseudomonadati</taxon>
        <taxon>Pseudomonadota</taxon>
        <taxon>Gammaproteobacteria</taxon>
        <taxon>Cellvibrionales</taxon>
        <taxon>Spongiibacteraceae</taxon>
        <taxon>Zhongshania</taxon>
    </lineage>
</organism>
<keyword evidence="1" id="KW-0813">Transport</keyword>
<dbReference type="GO" id="GO:0030313">
    <property type="term" value="C:cell envelope"/>
    <property type="evidence" value="ECO:0007669"/>
    <property type="project" value="TreeGrafter"/>
</dbReference>
<dbReference type="Gene3D" id="2.40.420.20">
    <property type="match status" value="1"/>
</dbReference>
<evidence type="ECO:0000256" key="1">
    <source>
        <dbReference type="ARBA" id="ARBA00022448"/>
    </source>
</evidence>
<dbReference type="PANTHER" id="PTHR30097:SF4">
    <property type="entry name" value="SLR6042 PROTEIN"/>
    <property type="match status" value="1"/>
</dbReference>
<dbReference type="InterPro" id="IPR058647">
    <property type="entry name" value="BSH_CzcB-like"/>
</dbReference>
<evidence type="ECO:0000256" key="2">
    <source>
        <dbReference type="SAM" id="SignalP"/>
    </source>
</evidence>
<protein>
    <submittedName>
        <fullName evidence="5">Acetyl-CoA carboxylase biotin carboxyl carrier protein subunit</fullName>
    </submittedName>
</protein>
<evidence type="ECO:0000259" key="4">
    <source>
        <dbReference type="Pfam" id="PF25975"/>
    </source>
</evidence>